<comment type="caution">
    <text evidence="3">The sequence shown here is derived from an EMBL/GenBank/DDBJ whole genome shotgun (WGS) entry which is preliminary data.</text>
</comment>
<feature type="domain" description="MULE transposase" evidence="2">
    <location>
        <begin position="44"/>
        <end position="118"/>
    </location>
</feature>
<feature type="region of interest" description="Disordered" evidence="1">
    <location>
        <begin position="217"/>
        <end position="243"/>
    </location>
</feature>
<accession>A0AAW1XS86</accession>
<dbReference type="Pfam" id="PF10551">
    <property type="entry name" value="MULE"/>
    <property type="match status" value="1"/>
</dbReference>
<dbReference type="InterPro" id="IPR018289">
    <property type="entry name" value="MULE_transposase_dom"/>
</dbReference>
<evidence type="ECO:0000313" key="4">
    <source>
        <dbReference type="Proteomes" id="UP001457282"/>
    </source>
</evidence>
<organism evidence="3 4">
    <name type="scientific">Rubus argutus</name>
    <name type="common">Southern blackberry</name>
    <dbReference type="NCBI Taxonomy" id="59490"/>
    <lineage>
        <taxon>Eukaryota</taxon>
        <taxon>Viridiplantae</taxon>
        <taxon>Streptophyta</taxon>
        <taxon>Embryophyta</taxon>
        <taxon>Tracheophyta</taxon>
        <taxon>Spermatophyta</taxon>
        <taxon>Magnoliopsida</taxon>
        <taxon>eudicotyledons</taxon>
        <taxon>Gunneridae</taxon>
        <taxon>Pentapetalae</taxon>
        <taxon>rosids</taxon>
        <taxon>fabids</taxon>
        <taxon>Rosales</taxon>
        <taxon>Rosaceae</taxon>
        <taxon>Rosoideae</taxon>
        <taxon>Rosoideae incertae sedis</taxon>
        <taxon>Rubus</taxon>
    </lineage>
</organism>
<evidence type="ECO:0000313" key="3">
    <source>
        <dbReference type="EMBL" id="KAK9939231.1"/>
    </source>
</evidence>
<gene>
    <name evidence="3" type="ORF">M0R45_015934</name>
</gene>
<dbReference type="AlphaFoldDB" id="A0AAW1XS86"/>
<dbReference type="PANTHER" id="PTHR31973:SF199">
    <property type="entry name" value="SWIM-TYPE DOMAIN-CONTAINING PROTEIN"/>
    <property type="match status" value="1"/>
</dbReference>
<name>A0AAW1XS86_RUBAR</name>
<evidence type="ECO:0000256" key="1">
    <source>
        <dbReference type="SAM" id="MobiDB-lite"/>
    </source>
</evidence>
<dbReference type="Proteomes" id="UP001457282">
    <property type="component" value="Unassembled WGS sequence"/>
</dbReference>
<dbReference type="PANTHER" id="PTHR31973">
    <property type="entry name" value="POLYPROTEIN, PUTATIVE-RELATED"/>
    <property type="match status" value="1"/>
</dbReference>
<sequence>MKRRNPSSTVKIKTELRGEDPIFQRMYICYAALREGFLLGCRHVVGLDGCFLKGAYKGQILSVVGIDANNDMFPIAFAITEAENQDTWTWFLEYFLEDINIINDGTCWAFITDKQKGHSGIILKNSMWSAARATTIPWYEVEMEKMSDISTDAYDWFNDKPPINWSLTSKLTQNVIFYSTCRGANDGEASSSNATRGGQRGMPIERAVVRGRRISRGRGIGLEPPARRANNENGGTMPGRGVVVRGRGISRGIGVVRGRGHGVGRVGGRGTQIVQPRREHAVAIVNEVMHRALEPVYQGGHVMQAPRQLNASLVNEGAKAGSRQPWRG</sequence>
<protein>
    <recommendedName>
        <fullName evidence="2">MULE transposase domain-containing protein</fullName>
    </recommendedName>
</protein>
<reference evidence="3 4" key="1">
    <citation type="journal article" date="2023" name="G3 (Bethesda)">
        <title>A chromosome-length genome assembly and annotation of blackberry (Rubus argutus, cv. 'Hillquist').</title>
        <authorList>
            <person name="Bruna T."/>
            <person name="Aryal R."/>
            <person name="Dudchenko O."/>
            <person name="Sargent D.J."/>
            <person name="Mead D."/>
            <person name="Buti M."/>
            <person name="Cavallini A."/>
            <person name="Hytonen T."/>
            <person name="Andres J."/>
            <person name="Pham M."/>
            <person name="Weisz D."/>
            <person name="Mascagni F."/>
            <person name="Usai G."/>
            <person name="Natali L."/>
            <person name="Bassil N."/>
            <person name="Fernandez G.E."/>
            <person name="Lomsadze A."/>
            <person name="Armour M."/>
            <person name="Olukolu B."/>
            <person name="Poorten T."/>
            <person name="Britton C."/>
            <person name="Davik J."/>
            <person name="Ashrafi H."/>
            <person name="Aiden E.L."/>
            <person name="Borodovsky M."/>
            <person name="Worthington M."/>
        </authorList>
    </citation>
    <scope>NUCLEOTIDE SEQUENCE [LARGE SCALE GENOMIC DNA]</scope>
    <source>
        <strain evidence="3">PI 553951</strain>
    </source>
</reference>
<evidence type="ECO:0000259" key="2">
    <source>
        <dbReference type="Pfam" id="PF10551"/>
    </source>
</evidence>
<dbReference type="EMBL" id="JBEDUW010000003">
    <property type="protein sequence ID" value="KAK9939231.1"/>
    <property type="molecule type" value="Genomic_DNA"/>
</dbReference>
<proteinExistence type="predicted"/>
<keyword evidence="4" id="KW-1185">Reference proteome</keyword>